<dbReference type="AlphaFoldDB" id="I0Z6Y2"/>
<organism evidence="2 3">
    <name type="scientific">Coccomyxa subellipsoidea (strain C-169)</name>
    <name type="common">Green microalga</name>
    <dbReference type="NCBI Taxonomy" id="574566"/>
    <lineage>
        <taxon>Eukaryota</taxon>
        <taxon>Viridiplantae</taxon>
        <taxon>Chlorophyta</taxon>
        <taxon>core chlorophytes</taxon>
        <taxon>Trebouxiophyceae</taxon>
        <taxon>Trebouxiophyceae incertae sedis</taxon>
        <taxon>Coccomyxaceae</taxon>
        <taxon>Coccomyxa</taxon>
        <taxon>Coccomyxa subellipsoidea</taxon>
    </lineage>
</organism>
<sequence>MLKNTARLFLKKTESFICSRSIATVSMARKISKFNVEGVYFHMTAKLCELPIKHSSPSTMRTPSTKLQSGQSKASFR</sequence>
<evidence type="ECO:0000256" key="1">
    <source>
        <dbReference type="SAM" id="MobiDB-lite"/>
    </source>
</evidence>
<name>I0Z6Y2_COCSC</name>
<comment type="caution">
    <text evidence="2">The sequence shown here is derived from an EMBL/GenBank/DDBJ whole genome shotgun (WGS) entry which is preliminary data.</text>
</comment>
<reference evidence="2 3" key="1">
    <citation type="journal article" date="2012" name="Genome Biol.">
        <title>The genome of the polar eukaryotic microalga coccomyxa subellipsoidea reveals traits of cold adaptation.</title>
        <authorList>
            <person name="Blanc G."/>
            <person name="Agarkova I."/>
            <person name="Grimwood J."/>
            <person name="Kuo A."/>
            <person name="Brueggeman A."/>
            <person name="Dunigan D."/>
            <person name="Gurnon J."/>
            <person name="Ladunga I."/>
            <person name="Lindquist E."/>
            <person name="Lucas S."/>
            <person name="Pangilinan J."/>
            <person name="Proschold T."/>
            <person name="Salamov A."/>
            <person name="Schmutz J."/>
            <person name="Weeks D."/>
            <person name="Yamada T."/>
            <person name="Claverie J.M."/>
            <person name="Grigoriev I."/>
            <person name="Van Etten J."/>
            <person name="Lomsadze A."/>
            <person name="Borodovsky M."/>
        </authorList>
    </citation>
    <scope>NUCLEOTIDE SEQUENCE [LARGE SCALE GENOMIC DNA]</scope>
    <source>
        <strain evidence="2 3">C-169</strain>
    </source>
</reference>
<evidence type="ECO:0000313" key="2">
    <source>
        <dbReference type="EMBL" id="EIE26401.1"/>
    </source>
</evidence>
<dbReference type="GeneID" id="17044411"/>
<evidence type="ECO:0000313" key="3">
    <source>
        <dbReference type="Proteomes" id="UP000007264"/>
    </source>
</evidence>
<dbReference type="RefSeq" id="XP_005650945.1">
    <property type="nucleotide sequence ID" value="XM_005650888.1"/>
</dbReference>
<dbReference type="KEGG" id="csl:COCSUDRAFT_52323"/>
<proteinExistence type="predicted"/>
<gene>
    <name evidence="2" type="ORF">COCSUDRAFT_52323</name>
</gene>
<dbReference type="EMBL" id="AGSI01000002">
    <property type="protein sequence ID" value="EIE26401.1"/>
    <property type="molecule type" value="Genomic_DNA"/>
</dbReference>
<feature type="region of interest" description="Disordered" evidence="1">
    <location>
        <begin position="54"/>
        <end position="77"/>
    </location>
</feature>
<keyword evidence="3" id="KW-1185">Reference proteome</keyword>
<dbReference type="Proteomes" id="UP000007264">
    <property type="component" value="Unassembled WGS sequence"/>
</dbReference>
<accession>I0Z6Y2</accession>
<protein>
    <submittedName>
        <fullName evidence="2">Uncharacterized protein</fullName>
    </submittedName>
</protein>
<feature type="compositionally biased region" description="Polar residues" evidence="1">
    <location>
        <begin position="55"/>
        <end position="77"/>
    </location>
</feature>